<accession>A0A559IY35</accession>
<dbReference type="RefSeq" id="WP_144988107.1">
    <property type="nucleotide sequence ID" value="NZ_VNJK01000001.1"/>
</dbReference>
<gene>
    <name evidence="2" type="ORF">FPZ44_05430</name>
</gene>
<organism evidence="2 3">
    <name type="scientific">Paenibacillus agilis</name>
    <dbReference type="NCBI Taxonomy" id="3020863"/>
    <lineage>
        <taxon>Bacteria</taxon>
        <taxon>Bacillati</taxon>
        <taxon>Bacillota</taxon>
        <taxon>Bacilli</taxon>
        <taxon>Bacillales</taxon>
        <taxon>Paenibacillaceae</taxon>
        <taxon>Paenibacillus</taxon>
    </lineage>
</organism>
<feature type="signal peptide" evidence="1">
    <location>
        <begin position="1"/>
        <end position="31"/>
    </location>
</feature>
<evidence type="ECO:0000256" key="1">
    <source>
        <dbReference type="SAM" id="SignalP"/>
    </source>
</evidence>
<keyword evidence="3" id="KW-1185">Reference proteome</keyword>
<protein>
    <recommendedName>
        <fullName evidence="4">PepSY domain-containing protein</fullName>
    </recommendedName>
</protein>
<evidence type="ECO:0000313" key="3">
    <source>
        <dbReference type="Proteomes" id="UP000318102"/>
    </source>
</evidence>
<proteinExistence type="predicted"/>
<keyword evidence="1" id="KW-0732">Signal</keyword>
<evidence type="ECO:0008006" key="4">
    <source>
        <dbReference type="Google" id="ProtNLM"/>
    </source>
</evidence>
<dbReference type="EMBL" id="VNJK01000001">
    <property type="protein sequence ID" value="TVX92544.1"/>
    <property type="molecule type" value="Genomic_DNA"/>
</dbReference>
<dbReference type="OrthoDB" id="2466856at2"/>
<comment type="caution">
    <text evidence="2">The sequence shown here is derived from an EMBL/GenBank/DDBJ whole genome shotgun (WGS) entry which is preliminary data.</text>
</comment>
<name>A0A559IY35_9BACL</name>
<sequence>MKKNLKKASVRLAAVGLATAISLSGALVVSANENPTQKTVAQNNELYAGTYKKVSASEALADKDVKAKIEQVYAQFPETKSYEIDAYEDVVSTSDSEYDKYVIRLEEKDGENFFHFAVDSKTGDLSYTIQSLDASTVLSHPNVKSGVDKIHVSLPELKSYQISSVYVIDNFASNFSRYNLTFTKKSSGNSITIGIDGKTGDIINPKKNEL</sequence>
<dbReference type="AlphaFoldDB" id="A0A559IY35"/>
<evidence type="ECO:0000313" key="2">
    <source>
        <dbReference type="EMBL" id="TVX92544.1"/>
    </source>
</evidence>
<reference evidence="2 3" key="1">
    <citation type="submission" date="2019-07" db="EMBL/GenBank/DDBJ databases">
        <authorList>
            <person name="Kim J."/>
        </authorList>
    </citation>
    <scope>NUCLEOTIDE SEQUENCE [LARGE SCALE GENOMIC DNA]</scope>
    <source>
        <strain evidence="2 3">N4</strain>
    </source>
</reference>
<feature type="chain" id="PRO_5022243907" description="PepSY domain-containing protein" evidence="1">
    <location>
        <begin position="32"/>
        <end position="210"/>
    </location>
</feature>
<dbReference type="Proteomes" id="UP000318102">
    <property type="component" value="Unassembled WGS sequence"/>
</dbReference>